<comment type="pathway">
    <text evidence="2">Lipid metabolism; fatty acid metabolism.</text>
</comment>
<dbReference type="PANTHER" id="PTHR43272">
    <property type="entry name" value="LONG-CHAIN-FATTY-ACID--COA LIGASE"/>
    <property type="match status" value="1"/>
</dbReference>
<evidence type="ECO:0000313" key="5">
    <source>
        <dbReference type="Proteomes" id="UP000239757"/>
    </source>
</evidence>
<evidence type="ECO:0000256" key="2">
    <source>
        <dbReference type="ARBA" id="ARBA00004872"/>
    </source>
</evidence>
<dbReference type="InterPro" id="IPR042099">
    <property type="entry name" value="ANL_N_sf"/>
</dbReference>
<sequence length="371" mass="41466">MYTSGTTGDPKGVMISNCSVVTPIAGVKHLVESVNEELTEKDVYLSYLPLAHIFDRMIEEFFISRGALMGFWRGDVKLLADDIGELKSISSVNSGLGGNVRLILSSAAPLSDHIEEFLRGVAYCHVLQGYGLTETCAGTFVSLPNELSMLGPVGPPERRYFQGSTNVKTSPRRYSSMDGDVGEWQPNESMKIIDRKKNIFKLSQGEYVAVENLENVFGLASVIDSVMPLFLSSGTALSPSSLLLLTPRSKHLKAGLPLMVYMVTLIPPVKIPRPKEYVVEELSKIGKEKKLKGFEFIKAAHIDPVPFDMERNLLTPTYKKKRSQLLKHYQSVIDNLYKSANKPNARQSFQRFQYMFIGKLQNHKLNHEQAM</sequence>
<dbReference type="Gene3D" id="3.40.50.12780">
    <property type="entry name" value="N-terminal domain of ligase-like"/>
    <property type="match status" value="1"/>
</dbReference>
<evidence type="ECO:0000256" key="1">
    <source>
        <dbReference type="ARBA" id="ARBA00001946"/>
    </source>
</evidence>
<evidence type="ECO:0000313" key="4">
    <source>
        <dbReference type="EMBL" id="PPR80522.1"/>
    </source>
</evidence>
<dbReference type="InterPro" id="IPR000873">
    <property type="entry name" value="AMP-dep_synth/lig_dom"/>
</dbReference>
<evidence type="ECO:0000259" key="3">
    <source>
        <dbReference type="Pfam" id="PF00501"/>
    </source>
</evidence>
<reference evidence="4 5" key="1">
    <citation type="submission" date="2015-01" db="EMBL/GenBank/DDBJ databases">
        <title>Genome of allotetraploid Gossypium barbadense reveals genomic plasticity and fiber elongation in cotton evolution.</title>
        <authorList>
            <person name="Chen X."/>
            <person name="Liu X."/>
            <person name="Zhao B."/>
            <person name="Zheng H."/>
            <person name="Hu Y."/>
            <person name="Lu G."/>
            <person name="Yang C."/>
            <person name="Chen J."/>
            <person name="Shan C."/>
            <person name="Zhang L."/>
            <person name="Zhou Y."/>
            <person name="Wang L."/>
            <person name="Guo W."/>
            <person name="Bai Y."/>
            <person name="Ruan J."/>
            <person name="Shangguan X."/>
            <person name="Mao Y."/>
            <person name="Jiang J."/>
            <person name="Zhu Y."/>
            <person name="Lei J."/>
            <person name="Kang H."/>
            <person name="Chen S."/>
            <person name="He X."/>
            <person name="Wang R."/>
            <person name="Wang Y."/>
            <person name="Chen J."/>
            <person name="Wang L."/>
            <person name="Yu S."/>
            <person name="Wang B."/>
            <person name="Wei J."/>
            <person name="Song S."/>
            <person name="Lu X."/>
            <person name="Gao Z."/>
            <person name="Gu W."/>
            <person name="Deng X."/>
            <person name="Ma D."/>
            <person name="Wang S."/>
            <person name="Liang W."/>
            <person name="Fang L."/>
            <person name="Cai C."/>
            <person name="Zhu X."/>
            <person name="Zhou B."/>
            <person name="Zhang Y."/>
            <person name="Chen Z."/>
            <person name="Xu S."/>
            <person name="Zhu R."/>
            <person name="Wang S."/>
            <person name="Zhang T."/>
            <person name="Zhao G."/>
        </authorList>
    </citation>
    <scope>NUCLEOTIDE SEQUENCE [LARGE SCALE GENOMIC DNA]</scope>
    <source>
        <strain evidence="5">cv. Xinhai21</strain>
        <tissue evidence="4">Leaf</tissue>
    </source>
</reference>
<feature type="domain" description="AMP-dependent synthetase/ligase" evidence="3">
    <location>
        <begin position="1"/>
        <end position="83"/>
    </location>
</feature>
<accession>A0A2P5VNV8</accession>
<dbReference type="SUPFAM" id="SSF56801">
    <property type="entry name" value="Acetyl-CoA synthetase-like"/>
    <property type="match status" value="1"/>
</dbReference>
<dbReference type="OrthoDB" id="437676at2759"/>
<name>A0A2P5VNV8_GOSBA</name>
<dbReference type="EMBL" id="KZ671806">
    <property type="protein sequence ID" value="PPR80522.1"/>
    <property type="molecule type" value="Genomic_DNA"/>
</dbReference>
<dbReference type="Pfam" id="PF00501">
    <property type="entry name" value="AMP-binding"/>
    <property type="match status" value="2"/>
</dbReference>
<dbReference type="GO" id="GO:0016020">
    <property type="term" value="C:membrane"/>
    <property type="evidence" value="ECO:0007669"/>
    <property type="project" value="TreeGrafter"/>
</dbReference>
<dbReference type="GO" id="GO:0004467">
    <property type="term" value="F:long-chain fatty acid-CoA ligase activity"/>
    <property type="evidence" value="ECO:0007669"/>
    <property type="project" value="TreeGrafter"/>
</dbReference>
<comment type="cofactor">
    <cofactor evidence="1">
        <name>Mg(2+)</name>
        <dbReference type="ChEBI" id="CHEBI:18420"/>
    </cofactor>
</comment>
<organism evidence="4 5">
    <name type="scientific">Gossypium barbadense</name>
    <name type="common">Sea Island cotton</name>
    <name type="synonym">Hibiscus barbadensis</name>
    <dbReference type="NCBI Taxonomy" id="3634"/>
    <lineage>
        <taxon>Eukaryota</taxon>
        <taxon>Viridiplantae</taxon>
        <taxon>Streptophyta</taxon>
        <taxon>Embryophyta</taxon>
        <taxon>Tracheophyta</taxon>
        <taxon>Spermatophyta</taxon>
        <taxon>Magnoliopsida</taxon>
        <taxon>eudicotyledons</taxon>
        <taxon>Gunneridae</taxon>
        <taxon>Pentapetalae</taxon>
        <taxon>rosids</taxon>
        <taxon>malvids</taxon>
        <taxon>Malvales</taxon>
        <taxon>Malvaceae</taxon>
        <taxon>Malvoideae</taxon>
        <taxon>Gossypium</taxon>
    </lineage>
</organism>
<feature type="domain" description="AMP-dependent synthetase/ligase" evidence="3">
    <location>
        <begin position="96"/>
        <end position="156"/>
    </location>
</feature>
<dbReference type="PANTHER" id="PTHR43272:SF3">
    <property type="entry name" value="LONG CHAIN ACYL-COA SYNTHETASE 4"/>
    <property type="match status" value="1"/>
</dbReference>
<protein>
    <recommendedName>
        <fullName evidence="3">AMP-dependent synthetase/ligase domain-containing protein</fullName>
    </recommendedName>
</protein>
<dbReference type="AlphaFoldDB" id="A0A2P5VNV8"/>
<dbReference type="GO" id="GO:0005783">
    <property type="term" value="C:endoplasmic reticulum"/>
    <property type="evidence" value="ECO:0007669"/>
    <property type="project" value="TreeGrafter"/>
</dbReference>
<gene>
    <name evidence="4" type="ORF">GOBAR_AA40192</name>
</gene>
<dbReference type="Proteomes" id="UP000239757">
    <property type="component" value="Unassembled WGS sequence"/>
</dbReference>
<proteinExistence type="predicted"/>